<dbReference type="GO" id="GO:0007155">
    <property type="term" value="P:cell adhesion"/>
    <property type="evidence" value="ECO:0007669"/>
    <property type="project" value="TreeGrafter"/>
</dbReference>
<protein>
    <submittedName>
        <fullName evidence="3">Fasciclin-domain-containing protein</fullName>
    </submittedName>
</protein>
<dbReference type="Proteomes" id="UP000800092">
    <property type="component" value="Unassembled WGS sequence"/>
</dbReference>
<organism evidence="3 4">
    <name type="scientific">Viridothelium virens</name>
    <name type="common">Speckled blister lichen</name>
    <name type="synonym">Trypethelium virens</name>
    <dbReference type="NCBI Taxonomy" id="1048519"/>
    <lineage>
        <taxon>Eukaryota</taxon>
        <taxon>Fungi</taxon>
        <taxon>Dikarya</taxon>
        <taxon>Ascomycota</taxon>
        <taxon>Pezizomycotina</taxon>
        <taxon>Dothideomycetes</taxon>
        <taxon>Dothideomycetes incertae sedis</taxon>
        <taxon>Trypetheliales</taxon>
        <taxon>Trypetheliaceae</taxon>
        <taxon>Viridothelium</taxon>
    </lineage>
</organism>
<dbReference type="SUPFAM" id="SSF82153">
    <property type="entry name" value="FAS1 domain"/>
    <property type="match status" value="2"/>
</dbReference>
<dbReference type="GO" id="GO:0031012">
    <property type="term" value="C:extracellular matrix"/>
    <property type="evidence" value="ECO:0007669"/>
    <property type="project" value="TreeGrafter"/>
</dbReference>
<keyword evidence="4" id="KW-1185">Reference proteome</keyword>
<feature type="signal peptide" evidence="1">
    <location>
        <begin position="1"/>
        <end position="19"/>
    </location>
</feature>
<dbReference type="EMBL" id="ML991839">
    <property type="protein sequence ID" value="KAF2230542.1"/>
    <property type="molecule type" value="Genomic_DNA"/>
</dbReference>
<dbReference type="AlphaFoldDB" id="A0A6A6GXU3"/>
<dbReference type="OrthoDB" id="286301at2759"/>
<dbReference type="InterPro" id="IPR050904">
    <property type="entry name" value="Adhesion/Biosynth-related"/>
</dbReference>
<dbReference type="GO" id="GO:0050839">
    <property type="term" value="F:cell adhesion molecule binding"/>
    <property type="evidence" value="ECO:0007669"/>
    <property type="project" value="TreeGrafter"/>
</dbReference>
<sequence>MQLLAAVVFFGASFLSTAATESLKSTLSSHPSLSILHDLLKQFNLLESFDSFSNITLIAPTDDAYRALAKWGFNVSEVEPFIARALLTYHVLDGTYTADSIPSSNEKQVVHSFLQPPILTNVTQGAAVKLSRNGGTGMVVESGLQVIGGVDEADIRFDDGIIHTLNSSMVLPHNISTTAQLGNLSEFLEAMDVADSVTLLESLKDVTVFIPHNLAFERLNPLLGLLRPSQLASILEYHAVPGKVLYHESMAESESTLQTVQGSSVHIHTDESGETYVNQARIVRQDLIIYGGVAHIIDDVLIPKLKEPSEYLDPLGSSFRMQKTPWTPQILW</sequence>
<dbReference type="Gene3D" id="2.30.180.10">
    <property type="entry name" value="FAS1 domain"/>
    <property type="match status" value="2"/>
</dbReference>
<evidence type="ECO:0000313" key="4">
    <source>
        <dbReference type="Proteomes" id="UP000800092"/>
    </source>
</evidence>
<evidence type="ECO:0000256" key="1">
    <source>
        <dbReference type="SAM" id="SignalP"/>
    </source>
</evidence>
<dbReference type="PROSITE" id="PS50213">
    <property type="entry name" value="FAS1"/>
    <property type="match status" value="2"/>
</dbReference>
<gene>
    <name evidence="3" type="ORF">EV356DRAFT_453646</name>
</gene>
<dbReference type="PANTHER" id="PTHR10900">
    <property type="entry name" value="PERIOSTIN-RELATED"/>
    <property type="match status" value="1"/>
</dbReference>
<feature type="domain" description="FAS1" evidence="2">
    <location>
        <begin position="20"/>
        <end position="169"/>
    </location>
</feature>
<reference evidence="3" key="1">
    <citation type="journal article" date="2020" name="Stud. Mycol.">
        <title>101 Dothideomycetes genomes: a test case for predicting lifestyles and emergence of pathogens.</title>
        <authorList>
            <person name="Haridas S."/>
            <person name="Albert R."/>
            <person name="Binder M."/>
            <person name="Bloem J."/>
            <person name="Labutti K."/>
            <person name="Salamov A."/>
            <person name="Andreopoulos B."/>
            <person name="Baker S."/>
            <person name="Barry K."/>
            <person name="Bills G."/>
            <person name="Bluhm B."/>
            <person name="Cannon C."/>
            <person name="Castanera R."/>
            <person name="Culley D."/>
            <person name="Daum C."/>
            <person name="Ezra D."/>
            <person name="Gonzalez J."/>
            <person name="Henrissat B."/>
            <person name="Kuo A."/>
            <person name="Liang C."/>
            <person name="Lipzen A."/>
            <person name="Lutzoni F."/>
            <person name="Magnuson J."/>
            <person name="Mondo S."/>
            <person name="Nolan M."/>
            <person name="Ohm R."/>
            <person name="Pangilinan J."/>
            <person name="Park H.-J."/>
            <person name="Ramirez L."/>
            <person name="Alfaro M."/>
            <person name="Sun H."/>
            <person name="Tritt A."/>
            <person name="Yoshinaga Y."/>
            <person name="Zwiers L.-H."/>
            <person name="Turgeon B."/>
            <person name="Goodwin S."/>
            <person name="Spatafora J."/>
            <person name="Crous P."/>
            <person name="Grigoriev I."/>
        </authorList>
    </citation>
    <scope>NUCLEOTIDE SEQUENCE</scope>
    <source>
        <strain evidence="3">Tuck. ex Michener</strain>
    </source>
</reference>
<name>A0A6A6GXU3_VIRVR</name>
<dbReference type="GO" id="GO:0030198">
    <property type="term" value="P:extracellular matrix organization"/>
    <property type="evidence" value="ECO:0007669"/>
    <property type="project" value="TreeGrafter"/>
</dbReference>
<keyword evidence="1" id="KW-0732">Signal</keyword>
<dbReference type="SMART" id="SM00554">
    <property type="entry name" value="FAS1"/>
    <property type="match status" value="2"/>
</dbReference>
<dbReference type="Pfam" id="PF02469">
    <property type="entry name" value="Fasciclin"/>
    <property type="match status" value="2"/>
</dbReference>
<feature type="domain" description="FAS1" evidence="2">
    <location>
        <begin position="171"/>
        <end position="301"/>
    </location>
</feature>
<evidence type="ECO:0000313" key="3">
    <source>
        <dbReference type="EMBL" id="KAF2230542.1"/>
    </source>
</evidence>
<dbReference type="InterPro" id="IPR036378">
    <property type="entry name" value="FAS1_dom_sf"/>
</dbReference>
<evidence type="ECO:0000259" key="2">
    <source>
        <dbReference type="PROSITE" id="PS50213"/>
    </source>
</evidence>
<proteinExistence type="predicted"/>
<dbReference type="PANTHER" id="PTHR10900:SF77">
    <property type="entry name" value="FI19380P1"/>
    <property type="match status" value="1"/>
</dbReference>
<feature type="chain" id="PRO_5025328176" evidence="1">
    <location>
        <begin position="20"/>
        <end position="332"/>
    </location>
</feature>
<dbReference type="InterPro" id="IPR000782">
    <property type="entry name" value="FAS1_domain"/>
</dbReference>
<accession>A0A6A6GXU3</accession>